<dbReference type="HOGENOM" id="CLU_049611_0_1_1"/>
<evidence type="ECO:0000256" key="2">
    <source>
        <dbReference type="ARBA" id="ARBA00005526"/>
    </source>
</evidence>
<dbReference type="GO" id="GO:0006043">
    <property type="term" value="P:glucosamine catabolic process"/>
    <property type="evidence" value="ECO:0007669"/>
    <property type="project" value="TreeGrafter"/>
</dbReference>
<dbReference type="RefSeq" id="XP_014174630.1">
    <property type="nucleotide sequence ID" value="XM_014319155.1"/>
</dbReference>
<dbReference type="InterPro" id="IPR018321">
    <property type="entry name" value="Glucosamine6P_isomerase_CS"/>
</dbReference>
<dbReference type="HAMAP" id="MF_01241">
    <property type="entry name" value="GlcN6P_deamin"/>
    <property type="match status" value="1"/>
</dbReference>
<comment type="catalytic activity">
    <reaction evidence="1 4">
        <text>alpha-D-glucosamine 6-phosphate + H2O = beta-D-fructose 6-phosphate + NH4(+)</text>
        <dbReference type="Rhea" id="RHEA:12172"/>
        <dbReference type="ChEBI" id="CHEBI:15377"/>
        <dbReference type="ChEBI" id="CHEBI:28938"/>
        <dbReference type="ChEBI" id="CHEBI:57634"/>
        <dbReference type="ChEBI" id="CHEBI:75989"/>
        <dbReference type="EC" id="3.5.99.6"/>
    </reaction>
</comment>
<evidence type="ECO:0000313" key="7">
    <source>
        <dbReference type="EMBL" id="EFX05148.1"/>
    </source>
</evidence>
<dbReference type="EC" id="3.5.99.6" evidence="4"/>
<gene>
    <name evidence="7" type="ORF">CMQ_1784</name>
</gene>
<feature type="region of interest" description="Disordered" evidence="5">
    <location>
        <begin position="282"/>
        <end position="310"/>
    </location>
</feature>
<dbReference type="NCBIfam" id="TIGR00502">
    <property type="entry name" value="nagB"/>
    <property type="match status" value="1"/>
</dbReference>
<dbReference type="CDD" id="cd01399">
    <property type="entry name" value="GlcN6P_deaminase"/>
    <property type="match status" value="1"/>
</dbReference>
<dbReference type="GO" id="GO:0016853">
    <property type="term" value="F:isomerase activity"/>
    <property type="evidence" value="ECO:0007669"/>
    <property type="project" value="UniProtKB-KW"/>
</dbReference>
<dbReference type="InterPro" id="IPR006148">
    <property type="entry name" value="Glc/Gal-6P_isomerase"/>
</dbReference>
<dbReference type="GO" id="GO:0005975">
    <property type="term" value="P:carbohydrate metabolic process"/>
    <property type="evidence" value="ECO:0007669"/>
    <property type="project" value="InterPro"/>
</dbReference>
<keyword evidence="4" id="KW-0119">Carbohydrate metabolism</keyword>
<dbReference type="PANTHER" id="PTHR11280:SF5">
    <property type="entry name" value="GLUCOSAMINE-6-PHOSPHATE ISOMERASE"/>
    <property type="match status" value="1"/>
</dbReference>
<dbReference type="InterPro" id="IPR004547">
    <property type="entry name" value="Glucosamine6P_isomerase"/>
</dbReference>
<dbReference type="Gene3D" id="3.40.50.1360">
    <property type="match status" value="1"/>
</dbReference>
<protein>
    <recommendedName>
        <fullName evidence="4">Glucosamine-6-phosphate isomerase</fullName>
        <ecNumber evidence="4">3.5.99.6</ecNumber>
    </recommendedName>
    <alternativeName>
        <fullName evidence="4">Glucosamine-6-phosphate isomerase</fullName>
    </alternativeName>
</protein>
<name>F0XAX2_GROCL</name>
<dbReference type="GO" id="GO:0006046">
    <property type="term" value="P:N-acetylglucosamine catabolic process"/>
    <property type="evidence" value="ECO:0007669"/>
    <property type="project" value="TreeGrafter"/>
</dbReference>
<keyword evidence="3 4" id="KW-0378">Hydrolase</keyword>
<dbReference type="Pfam" id="PF01182">
    <property type="entry name" value="Glucosamine_iso"/>
    <property type="match status" value="1"/>
</dbReference>
<evidence type="ECO:0000256" key="4">
    <source>
        <dbReference type="RuleBase" id="RU361197"/>
    </source>
</evidence>
<dbReference type="GeneID" id="25974700"/>
<dbReference type="InParanoid" id="F0XAX2"/>
<feature type="domain" description="Glucosamine/galactosamine-6-phosphate isomerase" evidence="6">
    <location>
        <begin position="7"/>
        <end position="225"/>
    </location>
</feature>
<dbReference type="GO" id="GO:0042802">
    <property type="term" value="F:identical protein binding"/>
    <property type="evidence" value="ECO:0007669"/>
    <property type="project" value="TreeGrafter"/>
</dbReference>
<evidence type="ECO:0000256" key="3">
    <source>
        <dbReference type="ARBA" id="ARBA00022801"/>
    </source>
</evidence>
<dbReference type="eggNOG" id="KOG3148">
    <property type="taxonomic scope" value="Eukaryota"/>
</dbReference>
<dbReference type="PROSITE" id="PS01161">
    <property type="entry name" value="GLC_GALNAC_ISOMERASE"/>
    <property type="match status" value="1"/>
</dbReference>
<dbReference type="GO" id="GO:0004342">
    <property type="term" value="F:glucosamine-6-phosphate deaminase activity"/>
    <property type="evidence" value="ECO:0007669"/>
    <property type="project" value="UniProtKB-UniRule"/>
</dbReference>
<proteinExistence type="inferred from homology"/>
<dbReference type="PANTHER" id="PTHR11280">
    <property type="entry name" value="GLUCOSAMINE-6-PHOSPHATE ISOMERASE"/>
    <property type="match status" value="1"/>
</dbReference>
<dbReference type="GO" id="GO:0019262">
    <property type="term" value="P:N-acetylneuraminate catabolic process"/>
    <property type="evidence" value="ECO:0007669"/>
    <property type="project" value="TreeGrafter"/>
</dbReference>
<evidence type="ECO:0000259" key="6">
    <source>
        <dbReference type="Pfam" id="PF01182"/>
    </source>
</evidence>
<organism evidence="8">
    <name type="scientific">Grosmannia clavigera (strain kw1407 / UAMH 11150)</name>
    <name type="common">Blue stain fungus</name>
    <name type="synonym">Graphiocladiella clavigera</name>
    <dbReference type="NCBI Taxonomy" id="655863"/>
    <lineage>
        <taxon>Eukaryota</taxon>
        <taxon>Fungi</taxon>
        <taxon>Dikarya</taxon>
        <taxon>Ascomycota</taxon>
        <taxon>Pezizomycotina</taxon>
        <taxon>Sordariomycetes</taxon>
        <taxon>Sordariomycetidae</taxon>
        <taxon>Ophiostomatales</taxon>
        <taxon>Ophiostomataceae</taxon>
        <taxon>Leptographium</taxon>
    </lineage>
</organism>
<evidence type="ECO:0000256" key="5">
    <source>
        <dbReference type="SAM" id="MobiDB-lite"/>
    </source>
</evidence>
<dbReference type="STRING" id="655863.F0XAX2"/>
<dbReference type="AlphaFoldDB" id="F0XAX2"/>
<keyword evidence="8" id="KW-1185">Reference proteome</keyword>
<dbReference type="GO" id="GO:0005737">
    <property type="term" value="C:cytoplasm"/>
    <property type="evidence" value="ECO:0007669"/>
    <property type="project" value="TreeGrafter"/>
</dbReference>
<accession>F0XAX2</accession>
<evidence type="ECO:0000256" key="1">
    <source>
        <dbReference type="ARBA" id="ARBA00000644"/>
    </source>
</evidence>
<dbReference type="Proteomes" id="UP000007796">
    <property type="component" value="Unassembled WGS sequence"/>
</dbReference>
<reference evidence="7 8" key="1">
    <citation type="journal article" date="2011" name="Proc. Natl. Acad. Sci. U.S.A.">
        <title>Genome and transcriptome analyses of the mountain pine beetle-fungal symbiont Grosmannia clavigera, a lodgepole pine pathogen.</title>
        <authorList>
            <person name="DiGuistini S."/>
            <person name="Wang Y."/>
            <person name="Liao N.Y."/>
            <person name="Taylor G."/>
            <person name="Tanguay P."/>
            <person name="Feau N."/>
            <person name="Henrissat B."/>
            <person name="Chan S.K."/>
            <person name="Hesse-Orce U."/>
            <person name="Alamouti S.M."/>
            <person name="Tsui C.K.M."/>
            <person name="Docking R.T."/>
            <person name="Levasseur A."/>
            <person name="Haridas S."/>
            <person name="Robertson G."/>
            <person name="Birol I."/>
            <person name="Holt R.A."/>
            <person name="Marra M.A."/>
            <person name="Hamelin R.C."/>
            <person name="Hirst M."/>
            <person name="Jones S.J.M."/>
            <person name="Bohlmann J."/>
            <person name="Breuil C."/>
        </authorList>
    </citation>
    <scope>NUCLEOTIDE SEQUENCE [LARGE SCALE GENOMIC DNA]</scope>
    <source>
        <strain evidence="8">kw1407 / UAMH 11150</strain>
    </source>
</reference>
<sequence length="331" mass="35719">MRLVVRPDSEAASQYVAEYIINRITAFAPSAERPFVLGLPTGSSPLIVYRLLVAAFKAGQLSFQHVVTFNMDEYVGLPREHPESYHSFMFANLFRHVDIPAANVHILDGNPADGDFAAECSRYEAQIRAAGGIELFLGGVGSDGHIAFNEPGSSLASRTRVKSLAFETQVANARFFGGDVSAVPRMALTVGVATILDAREVVIIATGHSKAAAIQQAVEGAVSHMCTLSCLQMHARSMVVVDDAATVDCKVKTVNYFKGVEDTIRQKNVFEIPRRKKLHALDTNVPPRNVPDAEDGELTPDSMSSRIPGMSPKILSVRSATITFASTSGQQ</sequence>
<dbReference type="InterPro" id="IPR037171">
    <property type="entry name" value="NagB/RpiA_transferase-like"/>
</dbReference>
<dbReference type="SUPFAM" id="SSF100950">
    <property type="entry name" value="NagB/RpiA/CoA transferase-like"/>
    <property type="match status" value="1"/>
</dbReference>
<comment type="similarity">
    <text evidence="2 4">Belongs to the glucosamine/galactosamine-6-phosphate isomerase family.</text>
</comment>
<dbReference type="OrthoDB" id="7663298at2759"/>
<dbReference type="EMBL" id="GL629747">
    <property type="protein sequence ID" value="EFX05148.1"/>
    <property type="molecule type" value="Genomic_DNA"/>
</dbReference>
<keyword evidence="7" id="KW-0413">Isomerase</keyword>
<evidence type="ECO:0000313" key="8">
    <source>
        <dbReference type="Proteomes" id="UP000007796"/>
    </source>
</evidence>